<proteinExistence type="predicted"/>
<evidence type="ECO:0000256" key="1">
    <source>
        <dbReference type="SAM" id="Phobius"/>
    </source>
</evidence>
<organism evidence="2">
    <name type="scientific">Clostridium tertium</name>
    <dbReference type="NCBI Taxonomy" id="1559"/>
    <lineage>
        <taxon>Bacteria</taxon>
        <taxon>Bacillati</taxon>
        <taxon>Bacillota</taxon>
        <taxon>Clostridia</taxon>
        <taxon>Eubacteriales</taxon>
        <taxon>Clostridiaceae</taxon>
        <taxon>Clostridium</taxon>
    </lineage>
</organism>
<keyword evidence="1" id="KW-0812">Transmembrane</keyword>
<gene>
    <name evidence="2" type="ORF">CTLFYP3_03058</name>
</gene>
<keyword evidence="1" id="KW-0472">Membrane</keyword>
<dbReference type="AlphaFoldDB" id="A0A6N3G7Y4"/>
<keyword evidence="1" id="KW-1133">Transmembrane helix</keyword>
<accession>A0A6N3G7Y4</accession>
<evidence type="ECO:0000313" key="2">
    <source>
        <dbReference type="EMBL" id="VYU60356.1"/>
    </source>
</evidence>
<protein>
    <submittedName>
        <fullName evidence="2">Uncharacterized protein</fullName>
    </submittedName>
</protein>
<feature type="transmembrane region" description="Helical" evidence="1">
    <location>
        <begin position="57"/>
        <end position="78"/>
    </location>
</feature>
<dbReference type="RefSeq" id="WP_156627508.1">
    <property type="nucleotide sequence ID" value="NZ_CACRTO010000046.1"/>
</dbReference>
<dbReference type="EMBL" id="CACRTO010000046">
    <property type="protein sequence ID" value="VYU60356.1"/>
    <property type="molecule type" value="Genomic_DNA"/>
</dbReference>
<sequence length="84" mass="8743">MKTINLKEHNKKYMEISKKAAEGIYPSKKVAKIGSIAGLGIGGVLVLGGIYGLTQGAIFGTGTIIAGVITGVSNIINLKRIESK</sequence>
<reference evidence="2" key="1">
    <citation type="submission" date="2019-11" db="EMBL/GenBank/DDBJ databases">
        <authorList>
            <person name="Feng L."/>
        </authorList>
    </citation>
    <scope>NUCLEOTIDE SEQUENCE</scope>
    <source>
        <strain evidence="2">CTertiumLFYP3</strain>
    </source>
</reference>
<name>A0A6N3G7Y4_9CLOT</name>
<feature type="transmembrane region" description="Helical" evidence="1">
    <location>
        <begin position="33"/>
        <end position="51"/>
    </location>
</feature>